<accession>A0A9Q0FXU4</accession>
<reference evidence="2" key="2">
    <citation type="journal article" date="2023" name="Plants (Basel)">
        <title>Annotation of the Turnera subulata (Passifloraceae) Draft Genome Reveals the S-Locus Evolved after the Divergence of Turneroideae from Passifloroideae in a Stepwise Manner.</title>
        <authorList>
            <person name="Henning P.M."/>
            <person name="Roalson E.H."/>
            <person name="Mir W."/>
            <person name="McCubbin A.G."/>
            <person name="Shore J.S."/>
        </authorList>
    </citation>
    <scope>NUCLEOTIDE SEQUENCE</scope>
    <source>
        <strain evidence="2">F60SS</strain>
    </source>
</reference>
<dbReference type="Proteomes" id="UP001141552">
    <property type="component" value="Unassembled WGS sequence"/>
</dbReference>
<evidence type="ECO:0000313" key="2">
    <source>
        <dbReference type="EMBL" id="KAJ4839543.1"/>
    </source>
</evidence>
<proteinExistence type="predicted"/>
<reference evidence="2" key="1">
    <citation type="submission" date="2022-02" db="EMBL/GenBank/DDBJ databases">
        <authorList>
            <person name="Henning P.M."/>
            <person name="McCubbin A.G."/>
            <person name="Shore J.S."/>
        </authorList>
    </citation>
    <scope>NUCLEOTIDE SEQUENCE</scope>
    <source>
        <strain evidence="2">F60SS</strain>
        <tissue evidence="2">Leaves</tissue>
    </source>
</reference>
<dbReference type="Gene3D" id="3.80.10.10">
    <property type="entry name" value="Ribonuclease Inhibitor"/>
    <property type="match status" value="4"/>
</dbReference>
<dbReference type="AlphaFoldDB" id="A0A9Q0FXU4"/>
<dbReference type="PANTHER" id="PTHR47186">
    <property type="entry name" value="LEUCINE-RICH REPEAT-CONTAINING PROTEIN 57"/>
    <property type="match status" value="1"/>
</dbReference>
<evidence type="ECO:0000313" key="3">
    <source>
        <dbReference type="Proteomes" id="UP001141552"/>
    </source>
</evidence>
<dbReference type="PANTHER" id="PTHR47186:SF3">
    <property type="entry name" value="OS09G0267800 PROTEIN"/>
    <property type="match status" value="1"/>
</dbReference>
<keyword evidence="3" id="KW-1185">Reference proteome</keyword>
<feature type="domain" description="R13L1/DRL21-like LRR repeat region" evidence="1">
    <location>
        <begin position="133"/>
        <end position="256"/>
    </location>
</feature>
<dbReference type="InterPro" id="IPR056789">
    <property type="entry name" value="LRR_R13L1-DRL21"/>
</dbReference>
<organism evidence="2 3">
    <name type="scientific">Turnera subulata</name>
    <dbReference type="NCBI Taxonomy" id="218843"/>
    <lineage>
        <taxon>Eukaryota</taxon>
        <taxon>Viridiplantae</taxon>
        <taxon>Streptophyta</taxon>
        <taxon>Embryophyta</taxon>
        <taxon>Tracheophyta</taxon>
        <taxon>Spermatophyta</taxon>
        <taxon>Magnoliopsida</taxon>
        <taxon>eudicotyledons</taxon>
        <taxon>Gunneridae</taxon>
        <taxon>Pentapetalae</taxon>
        <taxon>rosids</taxon>
        <taxon>fabids</taxon>
        <taxon>Malpighiales</taxon>
        <taxon>Passifloraceae</taxon>
        <taxon>Turnera</taxon>
    </lineage>
</organism>
<name>A0A9Q0FXU4_9ROSI</name>
<dbReference type="OrthoDB" id="2973320at2759"/>
<sequence>MLVRCRKPFAKLPYDLITSLRCLRSLDLSQLALKELPDAIENLRHLRYLDLSHTFINILPESACKLYNLQVLTLINCRNLVALPDGTTYLSNLRHLNLTGCWRLISMPPHMGNLSSLQRLHRFVVGKRNGCGIGELKEMDELRAILSIDRVGDVLNITEAKKANLNKKQCLHKLELRWGRNLPKGTDEDLLEFLEPHPNLREFTVDVYPGNRFPKWMGKSVLSHLERIELYSCNYSKTLPSLGQLPSLKYLTISMMSELGSIGREFYGGSEIKGFPSLEKLHLESMVNLKEWQEIDHGEFPSLVELVVLNCPSLANLPRLPSLSKLLLDDCHGTILSSVPLLTTLSSLKIANLGRIELLPSGLLKPLSALKELKICNLYWLRALQEELGLKDLSSLRDLEIKTCPRLMCLAGTRVPSTLQYLSILACTALKDLPNGLHNLSSLQELSIIKCSVASFPEDKLPSSLKKLIISACANIESLPARLHELPHLEYLAIESCQKLASLPPMGLPPSLDSLSIIRCAMLEERCKEGGEDWPKIAHIPHKWIL</sequence>
<dbReference type="InterPro" id="IPR032675">
    <property type="entry name" value="LRR_dom_sf"/>
</dbReference>
<protein>
    <recommendedName>
        <fullName evidence="1">R13L1/DRL21-like LRR repeat region domain-containing protein</fullName>
    </recommendedName>
</protein>
<comment type="caution">
    <text evidence="2">The sequence shown here is derived from an EMBL/GenBank/DDBJ whole genome shotgun (WGS) entry which is preliminary data.</text>
</comment>
<dbReference type="Pfam" id="PF25019">
    <property type="entry name" value="LRR_R13L1-DRL21"/>
    <property type="match status" value="1"/>
</dbReference>
<gene>
    <name evidence="2" type="ORF">Tsubulata_046679</name>
</gene>
<evidence type="ECO:0000259" key="1">
    <source>
        <dbReference type="Pfam" id="PF25019"/>
    </source>
</evidence>
<dbReference type="EMBL" id="JAKUCV010003277">
    <property type="protein sequence ID" value="KAJ4839543.1"/>
    <property type="molecule type" value="Genomic_DNA"/>
</dbReference>
<dbReference type="SUPFAM" id="SSF52058">
    <property type="entry name" value="L domain-like"/>
    <property type="match status" value="2"/>
</dbReference>